<dbReference type="RefSeq" id="WP_219851424.1">
    <property type="nucleotide sequence ID" value="NZ_CP059491.1"/>
</dbReference>
<dbReference type="KEGG" id="gji:H1R19_10985"/>
<name>A0A7D7M0M5_9ACTN</name>
<dbReference type="GO" id="GO:0043531">
    <property type="term" value="F:ADP binding"/>
    <property type="evidence" value="ECO:0007669"/>
    <property type="project" value="InterPro"/>
</dbReference>
<organism evidence="3 4">
    <name type="scientific">Gordonia jinghuaiqii</name>
    <dbReference type="NCBI Taxonomy" id="2758710"/>
    <lineage>
        <taxon>Bacteria</taxon>
        <taxon>Bacillati</taxon>
        <taxon>Actinomycetota</taxon>
        <taxon>Actinomycetes</taxon>
        <taxon>Mycobacteriales</taxon>
        <taxon>Gordoniaceae</taxon>
        <taxon>Gordonia</taxon>
    </lineage>
</organism>
<keyword evidence="4" id="KW-1185">Reference proteome</keyword>
<dbReference type="SUPFAM" id="SSF48452">
    <property type="entry name" value="TPR-like"/>
    <property type="match status" value="1"/>
</dbReference>
<proteinExistence type="predicted"/>
<dbReference type="PANTHER" id="PTHR47691">
    <property type="entry name" value="REGULATOR-RELATED"/>
    <property type="match status" value="1"/>
</dbReference>
<dbReference type="Gene3D" id="1.10.10.10">
    <property type="entry name" value="Winged helix-like DNA-binding domain superfamily/Winged helix DNA-binding domain"/>
    <property type="match status" value="1"/>
</dbReference>
<dbReference type="Pfam" id="PF13401">
    <property type="entry name" value="AAA_22"/>
    <property type="match status" value="1"/>
</dbReference>
<feature type="domain" description="HTH luxR-type" evidence="2">
    <location>
        <begin position="692"/>
        <end position="757"/>
    </location>
</feature>
<dbReference type="InterPro" id="IPR036388">
    <property type="entry name" value="WH-like_DNA-bd_sf"/>
</dbReference>
<dbReference type="SUPFAM" id="SSF46894">
    <property type="entry name" value="C-terminal effector domain of the bipartite response regulators"/>
    <property type="match status" value="1"/>
</dbReference>
<dbReference type="InterPro" id="IPR027417">
    <property type="entry name" value="P-loop_NTPase"/>
</dbReference>
<accession>A0A7D7M0M5</accession>
<evidence type="ECO:0000313" key="3">
    <source>
        <dbReference type="EMBL" id="QMT03554.1"/>
    </source>
</evidence>
<dbReference type="PROSITE" id="PS50043">
    <property type="entry name" value="HTH_LUXR_2"/>
    <property type="match status" value="1"/>
</dbReference>
<dbReference type="PRINTS" id="PR00364">
    <property type="entry name" value="DISEASERSIST"/>
</dbReference>
<dbReference type="PROSITE" id="PS00622">
    <property type="entry name" value="HTH_LUXR_1"/>
    <property type="match status" value="1"/>
</dbReference>
<gene>
    <name evidence="3" type="ORF">H1R19_10985</name>
</gene>
<dbReference type="InterPro" id="IPR000792">
    <property type="entry name" value="Tscrpt_reg_LuxR_C"/>
</dbReference>
<evidence type="ECO:0000259" key="2">
    <source>
        <dbReference type="PROSITE" id="PS50043"/>
    </source>
</evidence>
<dbReference type="Gene3D" id="3.40.50.300">
    <property type="entry name" value="P-loop containing nucleotide triphosphate hydrolases"/>
    <property type="match status" value="1"/>
</dbReference>
<reference evidence="4" key="1">
    <citation type="submission" date="2020-07" db="EMBL/GenBank/DDBJ databases">
        <title>novel species isolated from the respiratory tract of Marmot.</title>
        <authorList>
            <person name="Zhang G."/>
        </authorList>
    </citation>
    <scope>NUCLEOTIDE SEQUENCE [LARGE SCALE GENOMIC DNA]</scope>
    <source>
        <strain evidence="4">686</strain>
    </source>
</reference>
<dbReference type="EMBL" id="CP059491">
    <property type="protein sequence ID" value="QMT03554.1"/>
    <property type="molecule type" value="Genomic_DNA"/>
</dbReference>
<feature type="region of interest" description="Disordered" evidence="1">
    <location>
        <begin position="683"/>
        <end position="702"/>
    </location>
</feature>
<dbReference type="GO" id="GO:0003677">
    <property type="term" value="F:DNA binding"/>
    <property type="evidence" value="ECO:0007669"/>
    <property type="project" value="InterPro"/>
</dbReference>
<protein>
    <submittedName>
        <fullName evidence="3">LuxR family transcriptional regulator</fullName>
    </submittedName>
</protein>
<evidence type="ECO:0000313" key="4">
    <source>
        <dbReference type="Proteomes" id="UP000515663"/>
    </source>
</evidence>
<dbReference type="InterPro" id="IPR049945">
    <property type="entry name" value="AAA_22"/>
</dbReference>
<dbReference type="GO" id="GO:0006355">
    <property type="term" value="P:regulation of DNA-templated transcription"/>
    <property type="evidence" value="ECO:0007669"/>
    <property type="project" value="InterPro"/>
</dbReference>
<dbReference type="PANTHER" id="PTHR47691:SF3">
    <property type="entry name" value="HTH-TYPE TRANSCRIPTIONAL REGULATOR RV0890C-RELATED"/>
    <property type="match status" value="1"/>
</dbReference>
<sequence>MTARPTGNLPVEMTSFVGRREDLIRSRNLLGTTRLLTLTGVGGVGKTRLAAAVAGGVRRDFPDGVWLVELADLRQGALLTQTICGLFGLPTDSPDAFGLLAEHLRTKRLLLVLDNCEHLIDACSDLVSRLLSAAGTIKVMTTSRQALGVEGEQLLPVSPLTVRSPGGLGEAMLLFEERASAAEPDFQITDDNRGAVEEICRKLEGLPLAIELAAANIRIFGPTEIAKRLDDSTLLTAVERTRTARHRTLESVVDWSYRLCSARERQVWEQLSVFAGGFTAETAEGVCIPLASGAGVLRELIGLLDKSMIVRVDDVQDQQRRYRLLEPMRQYALEKLETSAEVSTVKIRHRDYFLRLAQRSDTDYCSPDDIEWFRHTMAEHANIREALAFSLSQYGEEAAAVEIVRALRPYWSQTGTMLEAFQWSSRALKCLVDPTPVRAKALVTGSILGLLIGEVDRAAAFLREHDDLRRQLGTDEFRFDARFAAALEASLRHDDLRALDLAEQAIELAAPDVSPGLVADCMALSALYAFITDPETADKFTNRHLEYTDRHGAHLAKAIALGPTGILRWHQGDSAAAEALMIEAIDLYGAFDYPGMVVVCLEVIGWCAAVDDPVRAATLLGAAQTVWRQHSQMTLAQAALRPVTVTVEGRLRRDLGDEAFEAVRTKGRKMTLDDAVRLARGVDAGPGPRRASSTGQSTLTRRERQVAAVVADGLTNKEIATRLGISPRTVDAHVDHILTKLGFRSRTQIARWMSATEGDA</sequence>
<evidence type="ECO:0000256" key="1">
    <source>
        <dbReference type="SAM" id="MobiDB-lite"/>
    </source>
</evidence>
<dbReference type="Pfam" id="PF00196">
    <property type="entry name" value="GerE"/>
    <property type="match status" value="1"/>
</dbReference>
<dbReference type="CDD" id="cd06170">
    <property type="entry name" value="LuxR_C_like"/>
    <property type="match status" value="1"/>
</dbReference>
<dbReference type="InterPro" id="IPR011990">
    <property type="entry name" value="TPR-like_helical_dom_sf"/>
</dbReference>
<dbReference type="AlphaFoldDB" id="A0A7D7M0M5"/>
<dbReference type="Proteomes" id="UP000515663">
    <property type="component" value="Chromosome"/>
</dbReference>
<dbReference type="PRINTS" id="PR00038">
    <property type="entry name" value="HTHLUXR"/>
</dbReference>
<dbReference type="SMART" id="SM00421">
    <property type="entry name" value="HTH_LUXR"/>
    <property type="match status" value="1"/>
</dbReference>
<dbReference type="SUPFAM" id="SSF52540">
    <property type="entry name" value="P-loop containing nucleoside triphosphate hydrolases"/>
    <property type="match status" value="1"/>
</dbReference>
<dbReference type="InterPro" id="IPR016032">
    <property type="entry name" value="Sig_transdc_resp-reg_C-effctor"/>
</dbReference>